<name>H3RBN8_PANSE</name>
<dbReference type="RefSeq" id="WP_006118754.1">
    <property type="nucleotide sequence ID" value="NZ_AHIE01000008.1"/>
</dbReference>
<evidence type="ECO:0000313" key="3">
    <source>
        <dbReference type="Proteomes" id="UP000005050"/>
    </source>
</evidence>
<dbReference type="Proteomes" id="UP000192380">
    <property type="component" value="Chromosome"/>
</dbReference>
<dbReference type="AlphaFoldDB" id="H3RBN8"/>
<evidence type="ECO:0000313" key="1">
    <source>
        <dbReference type="EMBL" id="ARF49679.1"/>
    </source>
</evidence>
<reference evidence="1 4" key="3">
    <citation type="submission" date="2016-10" db="EMBL/GenBank/DDBJ databases">
        <title>Complete Genome Assembly of Pantoea stewartii subsp. stewartii DC283, a Corn Pathogen.</title>
        <authorList>
            <person name="Duong D.A."/>
            <person name="Stevens A.M."/>
            <person name="Jensen R.V."/>
        </authorList>
    </citation>
    <scope>NUCLEOTIDE SEQUENCE [LARGE SCALE GENOMIC DNA]</scope>
    <source>
        <strain evidence="1 4">DC283</strain>
    </source>
</reference>
<reference evidence="2 3" key="1">
    <citation type="journal article" date="2012" name="Mol. Microbiol.">
        <title>The genetic and structural basis of two distinct terminal side branch residues in stewartan and amylovoran exopolysaccharides and their potential role in host adaptation.</title>
        <authorList>
            <person name="Wang X."/>
            <person name="Yang F."/>
            <person name="von Bodman S.B."/>
        </authorList>
    </citation>
    <scope>NUCLEOTIDE SEQUENCE [LARGE SCALE GENOMIC DNA]</scope>
    <source>
        <strain evidence="2 3">DC283</strain>
    </source>
</reference>
<accession>H3RBN8</accession>
<reference evidence="2" key="2">
    <citation type="submission" date="2012-01" db="EMBL/GenBank/DDBJ databases">
        <authorList>
            <person name="Biehl B.S."/>
            <person name="Ding Y."/>
            <person name="Dugan-Rocha S.P."/>
            <person name="Gibbs R.A."/>
            <person name="Glasner J.D."/>
            <person name="Kovar C."/>
            <person name="Muzny D.M."/>
            <person name="Neeno-Eckwall E.C."/>
            <person name="Perna N.T."/>
            <person name="Qin X."/>
            <person name="von Bodman S.B."/>
            <person name="Weinstock G.M."/>
        </authorList>
    </citation>
    <scope>NUCLEOTIDE SEQUENCE</scope>
    <source>
        <strain evidence="2">DC283</strain>
    </source>
</reference>
<protein>
    <submittedName>
        <fullName evidence="2">Uncharacterized protein</fullName>
    </submittedName>
</protein>
<keyword evidence="4" id="KW-1185">Reference proteome</keyword>
<gene>
    <name evidence="2" type="ORF">CKS_4130</name>
    <name evidence="1" type="ORF">DSJ_10225</name>
</gene>
<proteinExistence type="predicted"/>
<organism evidence="2 3">
    <name type="scientific">Pantoea stewartii subsp. stewartii DC283</name>
    <dbReference type="NCBI Taxonomy" id="660596"/>
    <lineage>
        <taxon>Bacteria</taxon>
        <taxon>Pseudomonadati</taxon>
        <taxon>Pseudomonadota</taxon>
        <taxon>Gammaproteobacteria</taxon>
        <taxon>Enterobacterales</taxon>
        <taxon>Erwiniaceae</taxon>
        <taxon>Pantoea</taxon>
    </lineage>
</organism>
<dbReference type="EMBL" id="CP017581">
    <property type="protein sequence ID" value="ARF49679.1"/>
    <property type="molecule type" value="Genomic_DNA"/>
</dbReference>
<dbReference type="EMBL" id="AHIE01000008">
    <property type="protein sequence ID" value="EHU01377.1"/>
    <property type="molecule type" value="Genomic_DNA"/>
</dbReference>
<dbReference type="STRING" id="660596.DSJ_10225"/>
<sequence length="70" mass="8137">MIFKRRPGYSRFYVARKTIRMVILNKILIAKQYICPVKPVDTFEEGCAIELAEAIEASRKLMEGKSSQWL</sequence>
<dbReference type="KEGG" id="pstw:DSJ_10225"/>
<evidence type="ECO:0000313" key="2">
    <source>
        <dbReference type="EMBL" id="EHU01377.1"/>
    </source>
</evidence>
<evidence type="ECO:0000313" key="4">
    <source>
        <dbReference type="Proteomes" id="UP000192380"/>
    </source>
</evidence>
<dbReference type="Proteomes" id="UP000005050">
    <property type="component" value="Unassembled WGS sequence"/>
</dbReference>